<evidence type="ECO:0000256" key="7">
    <source>
        <dbReference type="RuleBase" id="RU363032"/>
    </source>
</evidence>
<dbReference type="GO" id="GO:0015419">
    <property type="term" value="F:ABC-type sulfate transporter activity"/>
    <property type="evidence" value="ECO:0007669"/>
    <property type="project" value="InterPro"/>
</dbReference>
<evidence type="ECO:0000256" key="1">
    <source>
        <dbReference type="ARBA" id="ARBA00004141"/>
    </source>
</evidence>
<dbReference type="GO" id="GO:0005886">
    <property type="term" value="C:plasma membrane"/>
    <property type="evidence" value="ECO:0007669"/>
    <property type="project" value="UniProtKB-SubCell"/>
</dbReference>
<name>B8D2Z5_DESA1</name>
<feature type="transmembrane region" description="Helical" evidence="7">
    <location>
        <begin position="224"/>
        <end position="248"/>
    </location>
</feature>
<comment type="similarity">
    <text evidence="7">Belongs to the binding-protein-dependent transport system permease family.</text>
</comment>
<keyword evidence="4 7" id="KW-1133">Transmembrane helix</keyword>
<dbReference type="KEGG" id="dka:DKAM_0216"/>
<sequence>MRVFLLLLILLLVLDATIFATPIYMAIWQGILVPGHLLSDFYYSMLLSLYTSTTSSILILLITIPIGYYISRRITRRNLLLPVIMLPSSISPAAVGLLLLLFFTKTPLGLIIDNTLKIVNDPKGIIAAQLFLGIPVGVSYFTALFSSIPRSYEDAALTMGFTNIEYLYTILLPMSTRQVFTGFILVFTRVLGDFGASYIIGGGIWGKTVTLPIYLYLVSQLGGIGVLVITLSIYIVSILVLIAVVYQLESMEGHPQNA</sequence>
<dbReference type="STRING" id="490899.DKAM_0216"/>
<dbReference type="PROSITE" id="PS50928">
    <property type="entry name" value="ABC_TM1"/>
    <property type="match status" value="1"/>
</dbReference>
<gene>
    <name evidence="9" type="ordered locus">DKAM_0216</name>
</gene>
<dbReference type="RefSeq" id="WP_012607884.1">
    <property type="nucleotide sequence ID" value="NC_011766.1"/>
</dbReference>
<evidence type="ECO:0000313" key="9">
    <source>
        <dbReference type="EMBL" id="ACL10542.1"/>
    </source>
</evidence>
<dbReference type="eggNOG" id="arCOG00164">
    <property type="taxonomic scope" value="Archaea"/>
</dbReference>
<dbReference type="Gene3D" id="1.10.3720.10">
    <property type="entry name" value="MetI-like"/>
    <property type="match status" value="1"/>
</dbReference>
<comment type="subcellular location">
    <subcellularLocation>
        <location evidence="7">Cell membrane</location>
        <topology evidence="7">Multi-pass membrane protein</topology>
    </subcellularLocation>
    <subcellularLocation>
        <location evidence="1">Membrane</location>
        <topology evidence="1">Multi-pass membrane protein</topology>
    </subcellularLocation>
</comment>
<dbReference type="GeneID" id="7171525"/>
<dbReference type="InterPro" id="IPR000515">
    <property type="entry name" value="MetI-like"/>
</dbReference>
<evidence type="ECO:0000313" key="10">
    <source>
        <dbReference type="Proteomes" id="UP000006903"/>
    </source>
</evidence>
<keyword evidence="3 7" id="KW-0812">Transmembrane</keyword>
<keyword evidence="2 7" id="KW-0813">Transport</keyword>
<proteinExistence type="inferred from homology"/>
<feature type="domain" description="ABC transmembrane type-1" evidence="8">
    <location>
        <begin position="45"/>
        <end position="245"/>
    </location>
</feature>
<evidence type="ECO:0000259" key="8">
    <source>
        <dbReference type="PROSITE" id="PS50928"/>
    </source>
</evidence>
<organism evidence="9 10">
    <name type="scientific">Desulfurococcus amylolyticus (strain DSM 18924 / JCM 16383 / VKM B-2413 / 1221n)</name>
    <name type="common">Desulfurococcus kamchatkensis</name>
    <dbReference type="NCBI Taxonomy" id="490899"/>
    <lineage>
        <taxon>Archaea</taxon>
        <taxon>Thermoproteota</taxon>
        <taxon>Thermoprotei</taxon>
        <taxon>Desulfurococcales</taxon>
        <taxon>Desulfurococcaceae</taxon>
        <taxon>Desulfurococcus</taxon>
    </lineage>
</organism>
<dbReference type="SUPFAM" id="SSF161098">
    <property type="entry name" value="MetI-like"/>
    <property type="match status" value="1"/>
</dbReference>
<feature type="transmembrane region" description="Helical" evidence="7">
    <location>
        <begin position="79"/>
        <end position="104"/>
    </location>
</feature>
<keyword evidence="6 7" id="KW-0472">Membrane</keyword>
<evidence type="ECO:0000256" key="4">
    <source>
        <dbReference type="ARBA" id="ARBA00022989"/>
    </source>
</evidence>
<feature type="transmembrane region" description="Helical" evidence="7">
    <location>
        <begin position="44"/>
        <end position="67"/>
    </location>
</feature>
<feature type="transmembrane region" description="Helical" evidence="7">
    <location>
        <begin position="124"/>
        <end position="145"/>
    </location>
</feature>
<feature type="transmembrane region" description="Helical" evidence="7">
    <location>
        <begin position="194"/>
        <end position="217"/>
    </location>
</feature>
<evidence type="ECO:0000256" key="2">
    <source>
        <dbReference type="ARBA" id="ARBA00022448"/>
    </source>
</evidence>
<dbReference type="InterPro" id="IPR035906">
    <property type="entry name" value="MetI-like_sf"/>
</dbReference>
<dbReference type="CDD" id="cd06261">
    <property type="entry name" value="TM_PBP2"/>
    <property type="match status" value="1"/>
</dbReference>
<feature type="transmembrane region" description="Helical" evidence="7">
    <location>
        <begin position="166"/>
        <end position="188"/>
    </location>
</feature>
<dbReference type="HOGENOM" id="CLU_016047_14_1_2"/>
<reference evidence="9 10" key="1">
    <citation type="journal article" date="2009" name="J. Bacteriol.">
        <title>Complete genome sequence of the anaerobic, protein-degrading hyperthermophilic crenarchaeon Desulfurococcus kamchatkensis.</title>
        <authorList>
            <person name="Ravin N.V."/>
            <person name="Mardanov A.V."/>
            <person name="Beletsky A.V."/>
            <person name="Kublanov I.V."/>
            <person name="Kolganova T.V."/>
            <person name="Lebedinsky A.V."/>
            <person name="Chernyh N.A."/>
            <person name="Bonch-Osmolovskaya E.A."/>
            <person name="Skryabin K.G."/>
        </authorList>
    </citation>
    <scope>NUCLEOTIDE SEQUENCE [LARGE SCALE GENOMIC DNA]</scope>
    <source>
        <strain evidence="10">DSM 18924 / JCM 16383 / VKM B-2413 / 1221n</strain>
    </source>
</reference>
<protein>
    <submittedName>
        <fullName evidence="9">Molybdate ABC transporter, permease protein ModB</fullName>
    </submittedName>
</protein>
<dbReference type="Pfam" id="PF00528">
    <property type="entry name" value="BPD_transp_1"/>
    <property type="match status" value="1"/>
</dbReference>
<dbReference type="InterPro" id="IPR005667">
    <property type="entry name" value="Sulph_transpt2"/>
</dbReference>
<dbReference type="EMBL" id="CP001140">
    <property type="protein sequence ID" value="ACL10542.1"/>
    <property type="molecule type" value="Genomic_DNA"/>
</dbReference>
<evidence type="ECO:0000256" key="5">
    <source>
        <dbReference type="ARBA" id="ARBA00023032"/>
    </source>
</evidence>
<accession>B8D2Z5</accession>
<dbReference type="Proteomes" id="UP000006903">
    <property type="component" value="Chromosome"/>
</dbReference>
<keyword evidence="5" id="KW-0764">Sulfate transport</keyword>
<evidence type="ECO:0000256" key="3">
    <source>
        <dbReference type="ARBA" id="ARBA00022692"/>
    </source>
</evidence>
<dbReference type="AlphaFoldDB" id="B8D2Z5"/>
<dbReference type="PANTHER" id="PTHR30406">
    <property type="entry name" value="SULFATE TRANSPORT SYSTEM PERMEASE PROTEIN"/>
    <property type="match status" value="1"/>
</dbReference>
<evidence type="ECO:0000256" key="6">
    <source>
        <dbReference type="ARBA" id="ARBA00023136"/>
    </source>
</evidence>
<dbReference type="PANTHER" id="PTHR30406:SF8">
    <property type="entry name" value="SULFATE TRANSPORT SYSTEM PERMEASE PROTEIN CYST"/>
    <property type="match status" value="1"/>
</dbReference>